<comment type="caution">
    <text evidence="5">The sequence shown here is derived from an EMBL/GenBank/DDBJ whole genome shotgun (WGS) entry which is preliminary data.</text>
</comment>
<dbReference type="AlphaFoldDB" id="A0A8J3YY09"/>
<keyword evidence="2 4" id="KW-0472">Membrane</keyword>
<proteinExistence type="predicted"/>
<feature type="compositionally biased region" description="Basic residues" evidence="3">
    <location>
        <begin position="77"/>
        <end position="86"/>
    </location>
</feature>
<evidence type="ECO:0008006" key="7">
    <source>
        <dbReference type="Google" id="ProtNLM"/>
    </source>
</evidence>
<evidence type="ECO:0000256" key="2">
    <source>
        <dbReference type="ARBA" id="ARBA00023136"/>
    </source>
</evidence>
<gene>
    <name evidence="5" type="ORF">Vau01_001580</name>
</gene>
<dbReference type="Proteomes" id="UP000612585">
    <property type="component" value="Unassembled WGS sequence"/>
</dbReference>
<evidence type="ECO:0000313" key="5">
    <source>
        <dbReference type="EMBL" id="GIJ52642.1"/>
    </source>
</evidence>
<keyword evidence="4" id="KW-1133">Transmembrane helix</keyword>
<evidence type="ECO:0000256" key="1">
    <source>
        <dbReference type="ARBA" id="ARBA00004370"/>
    </source>
</evidence>
<dbReference type="EMBL" id="BOPG01000003">
    <property type="protein sequence ID" value="GIJ52642.1"/>
    <property type="molecule type" value="Genomic_DNA"/>
</dbReference>
<dbReference type="GO" id="GO:0016020">
    <property type="term" value="C:membrane"/>
    <property type="evidence" value="ECO:0007669"/>
    <property type="project" value="UniProtKB-SubCell"/>
</dbReference>
<comment type="subcellular location">
    <subcellularLocation>
        <location evidence="1">Membrane</location>
    </subcellularLocation>
</comment>
<keyword evidence="6" id="KW-1185">Reference proteome</keyword>
<feature type="compositionally biased region" description="Low complexity" evidence="3">
    <location>
        <begin position="60"/>
        <end position="69"/>
    </location>
</feature>
<evidence type="ECO:0000256" key="3">
    <source>
        <dbReference type="SAM" id="MobiDB-lite"/>
    </source>
</evidence>
<feature type="transmembrane region" description="Helical" evidence="4">
    <location>
        <begin position="105"/>
        <end position="129"/>
    </location>
</feature>
<keyword evidence="4" id="KW-0812">Transmembrane</keyword>
<dbReference type="PANTHER" id="PTHR37042">
    <property type="entry name" value="OUTER MEMBRANE PROTEIN RV1973"/>
    <property type="match status" value="1"/>
</dbReference>
<evidence type="ECO:0000313" key="6">
    <source>
        <dbReference type="Proteomes" id="UP000612585"/>
    </source>
</evidence>
<organism evidence="5 6">
    <name type="scientific">Virgisporangium aurantiacum</name>
    <dbReference type="NCBI Taxonomy" id="175570"/>
    <lineage>
        <taxon>Bacteria</taxon>
        <taxon>Bacillati</taxon>
        <taxon>Actinomycetota</taxon>
        <taxon>Actinomycetes</taxon>
        <taxon>Micromonosporales</taxon>
        <taxon>Micromonosporaceae</taxon>
        <taxon>Virgisporangium</taxon>
    </lineage>
</organism>
<accession>A0A8J3YY09</accession>
<dbReference type="RefSeq" id="WP_203985856.1">
    <property type="nucleotide sequence ID" value="NZ_BOPG01000003.1"/>
</dbReference>
<feature type="compositionally biased region" description="Basic residues" evidence="3">
    <location>
        <begin position="24"/>
        <end position="37"/>
    </location>
</feature>
<sequence length="258" mass="28280">MTLKLIKGGSPEDPAETEPGSRTHTARRRTGSRRTVTRRTPPGRDPVAEVLERLDEEPVEAPAEGPADGPAEEKPRIPRQRRRAVRRPVEPPAPRRRWTGRPSRTTAALLLVLCAALAGAAFFGVKWYGDRETERAQRQAVAAAKQATVDFVSVSAASVDRDLQRILAGTTGDFRDEFSRGQSQVRAAVVENNVQSQGTVLRAALLSGDRRRATVLVAIDATVRNANAPDGRQSHYRIQVELARKDGAWLVSRLQFVG</sequence>
<reference evidence="5" key="1">
    <citation type="submission" date="2021-01" db="EMBL/GenBank/DDBJ databases">
        <title>Whole genome shotgun sequence of Virgisporangium aurantiacum NBRC 16421.</title>
        <authorList>
            <person name="Komaki H."/>
            <person name="Tamura T."/>
        </authorList>
    </citation>
    <scope>NUCLEOTIDE SEQUENCE</scope>
    <source>
        <strain evidence="5">NBRC 16421</strain>
    </source>
</reference>
<protein>
    <recommendedName>
        <fullName evidence="7">Mce-associated membrane protein</fullName>
    </recommendedName>
</protein>
<dbReference type="PANTHER" id="PTHR37042:SF4">
    <property type="entry name" value="OUTER MEMBRANE PROTEIN RV1973"/>
    <property type="match status" value="1"/>
</dbReference>
<evidence type="ECO:0000256" key="4">
    <source>
        <dbReference type="SAM" id="Phobius"/>
    </source>
</evidence>
<name>A0A8J3YY09_9ACTN</name>
<feature type="region of interest" description="Disordered" evidence="3">
    <location>
        <begin position="1"/>
        <end position="101"/>
    </location>
</feature>